<dbReference type="EMBL" id="JAAGAX010000014">
    <property type="protein sequence ID" value="KAF2292112.1"/>
    <property type="molecule type" value="Genomic_DNA"/>
</dbReference>
<evidence type="ECO:0000256" key="6">
    <source>
        <dbReference type="ARBA" id="ARBA00023242"/>
    </source>
</evidence>
<keyword evidence="4" id="KW-0238">DNA-binding</keyword>
<evidence type="ECO:0000259" key="7">
    <source>
        <dbReference type="PROSITE" id="PS50090"/>
    </source>
</evidence>
<keyword evidence="5" id="KW-0804">Transcription</keyword>
<dbReference type="InterPro" id="IPR009057">
    <property type="entry name" value="Homeodomain-like_sf"/>
</dbReference>
<evidence type="ECO:0000256" key="1">
    <source>
        <dbReference type="ARBA" id="ARBA00004123"/>
    </source>
</evidence>
<dbReference type="SUPFAM" id="SSF46689">
    <property type="entry name" value="Homeodomain-like"/>
    <property type="match status" value="1"/>
</dbReference>
<dbReference type="AlphaFoldDB" id="A0A6A6KSX9"/>
<sequence length="167" mass="19504">MVRAPYFDKNGLKKGAWSQEEDDKLRAYVLRYGHWNWRALPTFAGLARCGKSCRLRWLNYLRPDVKHGNYTKKEDGLIIKLHKQFGNKWSRIAAELPGRSDNDIKNHWHTHLKKRTEKGQSSSRLKETFQYEVISQNGDLKVESFVPNTPSYPILENSPLSQSYLLV</sequence>
<dbReference type="PROSITE" id="PS50090">
    <property type="entry name" value="MYB_LIKE"/>
    <property type="match status" value="2"/>
</dbReference>
<dbReference type="InterPro" id="IPR001005">
    <property type="entry name" value="SANT/Myb"/>
</dbReference>
<feature type="domain" description="HTH myb-type" evidence="8">
    <location>
        <begin position="62"/>
        <end position="116"/>
    </location>
</feature>
<dbReference type="CDD" id="cd00167">
    <property type="entry name" value="SANT"/>
    <property type="match status" value="2"/>
</dbReference>
<evidence type="ECO:0000256" key="4">
    <source>
        <dbReference type="ARBA" id="ARBA00023125"/>
    </source>
</evidence>
<keyword evidence="10" id="KW-1185">Reference proteome</keyword>
<dbReference type="PANTHER" id="PTHR10641:SF1377">
    <property type="entry name" value="MYB-RELATED PROTEIN MYB4-LIKE"/>
    <property type="match status" value="1"/>
</dbReference>
<keyword evidence="6" id="KW-0539">Nucleus</keyword>
<dbReference type="PROSITE" id="PS51294">
    <property type="entry name" value="HTH_MYB"/>
    <property type="match status" value="2"/>
</dbReference>
<name>A0A6A6KSX9_HEVBR</name>
<keyword evidence="3" id="KW-0805">Transcription regulation</keyword>
<evidence type="ECO:0000259" key="8">
    <source>
        <dbReference type="PROSITE" id="PS51294"/>
    </source>
</evidence>
<dbReference type="FunFam" id="1.10.10.60:FF:000015">
    <property type="entry name" value="Transcription factor RAX3"/>
    <property type="match status" value="1"/>
</dbReference>
<gene>
    <name evidence="9" type="ORF">GH714_012117</name>
</gene>
<organism evidence="9 10">
    <name type="scientific">Hevea brasiliensis</name>
    <name type="common">Para rubber tree</name>
    <name type="synonym">Siphonia brasiliensis</name>
    <dbReference type="NCBI Taxonomy" id="3981"/>
    <lineage>
        <taxon>Eukaryota</taxon>
        <taxon>Viridiplantae</taxon>
        <taxon>Streptophyta</taxon>
        <taxon>Embryophyta</taxon>
        <taxon>Tracheophyta</taxon>
        <taxon>Spermatophyta</taxon>
        <taxon>Magnoliopsida</taxon>
        <taxon>eudicotyledons</taxon>
        <taxon>Gunneridae</taxon>
        <taxon>Pentapetalae</taxon>
        <taxon>rosids</taxon>
        <taxon>fabids</taxon>
        <taxon>Malpighiales</taxon>
        <taxon>Euphorbiaceae</taxon>
        <taxon>Crotonoideae</taxon>
        <taxon>Micrandreae</taxon>
        <taxon>Hevea</taxon>
    </lineage>
</organism>
<comment type="subcellular location">
    <subcellularLocation>
        <location evidence="1">Nucleus</location>
    </subcellularLocation>
</comment>
<dbReference type="GO" id="GO:0003677">
    <property type="term" value="F:DNA binding"/>
    <property type="evidence" value="ECO:0007669"/>
    <property type="project" value="UniProtKB-KW"/>
</dbReference>
<feature type="domain" description="HTH myb-type" evidence="8">
    <location>
        <begin position="9"/>
        <end position="61"/>
    </location>
</feature>
<evidence type="ECO:0000256" key="5">
    <source>
        <dbReference type="ARBA" id="ARBA00023163"/>
    </source>
</evidence>
<evidence type="ECO:0000313" key="9">
    <source>
        <dbReference type="EMBL" id="KAF2292112.1"/>
    </source>
</evidence>
<protein>
    <submittedName>
        <fullName evidence="9">Uncharacterized protein</fullName>
    </submittedName>
</protein>
<evidence type="ECO:0000313" key="10">
    <source>
        <dbReference type="Proteomes" id="UP000467840"/>
    </source>
</evidence>
<dbReference type="GO" id="GO:0005634">
    <property type="term" value="C:nucleus"/>
    <property type="evidence" value="ECO:0007669"/>
    <property type="project" value="UniProtKB-SubCell"/>
</dbReference>
<accession>A0A6A6KSX9</accession>
<comment type="caution">
    <text evidence="9">The sequence shown here is derived from an EMBL/GenBank/DDBJ whole genome shotgun (WGS) entry which is preliminary data.</text>
</comment>
<dbReference type="InterPro" id="IPR015495">
    <property type="entry name" value="Myb_TF_plants"/>
</dbReference>
<dbReference type="SMART" id="SM00717">
    <property type="entry name" value="SANT"/>
    <property type="match status" value="2"/>
</dbReference>
<evidence type="ECO:0000256" key="2">
    <source>
        <dbReference type="ARBA" id="ARBA00022737"/>
    </source>
</evidence>
<dbReference type="InterPro" id="IPR017930">
    <property type="entry name" value="Myb_dom"/>
</dbReference>
<dbReference type="PANTHER" id="PTHR10641">
    <property type="entry name" value="MYB FAMILY TRANSCRIPTION FACTOR"/>
    <property type="match status" value="1"/>
</dbReference>
<dbReference type="Pfam" id="PF00249">
    <property type="entry name" value="Myb_DNA-binding"/>
    <property type="match status" value="2"/>
</dbReference>
<proteinExistence type="predicted"/>
<feature type="domain" description="Myb-like" evidence="7">
    <location>
        <begin position="9"/>
        <end position="61"/>
    </location>
</feature>
<keyword evidence="2" id="KW-0677">Repeat</keyword>
<dbReference type="Gene3D" id="1.10.10.60">
    <property type="entry name" value="Homeodomain-like"/>
    <property type="match status" value="2"/>
</dbReference>
<feature type="domain" description="Myb-like" evidence="7">
    <location>
        <begin position="62"/>
        <end position="112"/>
    </location>
</feature>
<evidence type="ECO:0000256" key="3">
    <source>
        <dbReference type="ARBA" id="ARBA00023015"/>
    </source>
</evidence>
<dbReference type="Proteomes" id="UP000467840">
    <property type="component" value="Chromosome 13"/>
</dbReference>
<reference evidence="9 10" key="1">
    <citation type="journal article" date="2020" name="Mol. Plant">
        <title>The Chromosome-Based Rubber Tree Genome Provides New Insights into Spurge Genome Evolution and Rubber Biosynthesis.</title>
        <authorList>
            <person name="Liu J."/>
            <person name="Shi C."/>
            <person name="Shi C.C."/>
            <person name="Li W."/>
            <person name="Zhang Q.J."/>
            <person name="Zhang Y."/>
            <person name="Li K."/>
            <person name="Lu H.F."/>
            <person name="Shi C."/>
            <person name="Zhu S.T."/>
            <person name="Xiao Z.Y."/>
            <person name="Nan H."/>
            <person name="Yue Y."/>
            <person name="Zhu X.G."/>
            <person name="Wu Y."/>
            <person name="Hong X.N."/>
            <person name="Fan G.Y."/>
            <person name="Tong Y."/>
            <person name="Zhang D."/>
            <person name="Mao C.L."/>
            <person name="Liu Y.L."/>
            <person name="Hao S.J."/>
            <person name="Liu W.Q."/>
            <person name="Lv M.Q."/>
            <person name="Zhang H.B."/>
            <person name="Liu Y."/>
            <person name="Hu-Tang G.R."/>
            <person name="Wang J.P."/>
            <person name="Wang J.H."/>
            <person name="Sun Y.H."/>
            <person name="Ni S.B."/>
            <person name="Chen W.B."/>
            <person name="Zhang X.C."/>
            <person name="Jiao Y.N."/>
            <person name="Eichler E.E."/>
            <person name="Li G.H."/>
            <person name="Liu X."/>
            <person name="Gao L.Z."/>
        </authorList>
    </citation>
    <scope>NUCLEOTIDE SEQUENCE [LARGE SCALE GENOMIC DNA]</scope>
    <source>
        <strain evidence="10">cv. GT1</strain>
        <tissue evidence="9">Leaf</tissue>
    </source>
</reference>